<dbReference type="KEGG" id="pgb:H744_1c1522"/>
<accession>A0A0C5WN81</accession>
<dbReference type="InterPro" id="IPR009057">
    <property type="entry name" value="Homeodomain-like_sf"/>
</dbReference>
<sequence length="261" mass="29726">MMKQAAPLKEQGAAWISLSWQLFYAELWKGMSKLTRKERERRQRESLFLDIAYEILLKEGIQALTMEKVANISEYSKGTVYGHFGCKEDIISALSVKTLKLQKAMMQQVLEGECSTRERILSCALVYVLIQEKYPRLHYCVLSLNDPLVSTKLSSTMQELYAEVEEQVNDLLVETICAAQQCGDLPMDKTAESIAYAVRAMVFGMSLIGHDSLESVTRCHLSSLLDGLGWQPLTRDADYLHYWQQTRETLLGVTIPEIHSY</sequence>
<feature type="domain" description="HTH tetR-type" evidence="5">
    <location>
        <begin position="42"/>
        <end position="102"/>
    </location>
</feature>
<dbReference type="Proteomes" id="UP000032303">
    <property type="component" value="Chromosome 1"/>
</dbReference>
<evidence type="ECO:0000259" key="5">
    <source>
        <dbReference type="PROSITE" id="PS50977"/>
    </source>
</evidence>
<organism evidence="6 7">
    <name type="scientific">Photobacterium gaetbulicola Gung47</name>
    <dbReference type="NCBI Taxonomy" id="658445"/>
    <lineage>
        <taxon>Bacteria</taxon>
        <taxon>Pseudomonadati</taxon>
        <taxon>Pseudomonadota</taxon>
        <taxon>Gammaproteobacteria</taxon>
        <taxon>Vibrionales</taxon>
        <taxon>Vibrionaceae</taxon>
        <taxon>Photobacterium</taxon>
    </lineage>
</organism>
<feature type="DNA-binding region" description="H-T-H motif" evidence="4">
    <location>
        <begin position="65"/>
        <end position="84"/>
    </location>
</feature>
<evidence type="ECO:0000256" key="2">
    <source>
        <dbReference type="ARBA" id="ARBA00023125"/>
    </source>
</evidence>
<dbReference type="STRING" id="658445.H744_1c1522"/>
<keyword evidence="7" id="KW-1185">Reference proteome</keyword>
<dbReference type="InterPro" id="IPR001647">
    <property type="entry name" value="HTH_TetR"/>
</dbReference>
<keyword evidence="1" id="KW-0805">Transcription regulation</keyword>
<keyword evidence="3" id="KW-0804">Transcription</keyword>
<dbReference type="PROSITE" id="PS50977">
    <property type="entry name" value="HTH_TETR_2"/>
    <property type="match status" value="1"/>
</dbReference>
<dbReference type="Pfam" id="PF00440">
    <property type="entry name" value="TetR_N"/>
    <property type="match status" value="1"/>
</dbReference>
<name>A0A0C5WN81_9GAMM</name>
<dbReference type="GO" id="GO:0000976">
    <property type="term" value="F:transcription cis-regulatory region binding"/>
    <property type="evidence" value="ECO:0007669"/>
    <property type="project" value="TreeGrafter"/>
</dbReference>
<dbReference type="PATRIC" id="fig|658445.3.peg.1651"/>
<dbReference type="HOGENOM" id="CLU_075824_0_0_6"/>
<dbReference type="PANTHER" id="PTHR30055:SF234">
    <property type="entry name" value="HTH-TYPE TRANSCRIPTIONAL REGULATOR BETI"/>
    <property type="match status" value="1"/>
</dbReference>
<dbReference type="SUPFAM" id="SSF48498">
    <property type="entry name" value="Tetracyclin repressor-like, C-terminal domain"/>
    <property type="match status" value="1"/>
</dbReference>
<proteinExistence type="predicted"/>
<evidence type="ECO:0000313" key="7">
    <source>
        <dbReference type="Proteomes" id="UP000032303"/>
    </source>
</evidence>
<dbReference type="InterPro" id="IPR036271">
    <property type="entry name" value="Tet_transcr_reg_TetR-rel_C_sf"/>
</dbReference>
<dbReference type="PANTHER" id="PTHR30055">
    <property type="entry name" value="HTH-TYPE TRANSCRIPTIONAL REGULATOR RUTR"/>
    <property type="match status" value="1"/>
</dbReference>
<keyword evidence="2 4" id="KW-0238">DNA-binding</keyword>
<dbReference type="GO" id="GO:0003700">
    <property type="term" value="F:DNA-binding transcription factor activity"/>
    <property type="evidence" value="ECO:0007669"/>
    <property type="project" value="TreeGrafter"/>
</dbReference>
<dbReference type="AlphaFoldDB" id="A0A0C5WN81"/>
<dbReference type="Gene3D" id="1.10.357.10">
    <property type="entry name" value="Tetracycline Repressor, domain 2"/>
    <property type="match status" value="1"/>
</dbReference>
<evidence type="ECO:0000256" key="3">
    <source>
        <dbReference type="ARBA" id="ARBA00023163"/>
    </source>
</evidence>
<evidence type="ECO:0000256" key="4">
    <source>
        <dbReference type="PROSITE-ProRule" id="PRU00335"/>
    </source>
</evidence>
<protein>
    <recommendedName>
        <fullName evidence="5">HTH tetR-type domain-containing protein</fullName>
    </recommendedName>
</protein>
<dbReference type="SUPFAM" id="SSF46689">
    <property type="entry name" value="Homeodomain-like"/>
    <property type="match status" value="1"/>
</dbReference>
<dbReference type="InterPro" id="IPR050109">
    <property type="entry name" value="HTH-type_TetR-like_transc_reg"/>
</dbReference>
<dbReference type="EMBL" id="CP005973">
    <property type="protein sequence ID" value="AJR06544.1"/>
    <property type="molecule type" value="Genomic_DNA"/>
</dbReference>
<evidence type="ECO:0000313" key="6">
    <source>
        <dbReference type="EMBL" id="AJR06544.1"/>
    </source>
</evidence>
<evidence type="ECO:0000256" key="1">
    <source>
        <dbReference type="ARBA" id="ARBA00023015"/>
    </source>
</evidence>
<gene>
    <name evidence="6" type="ORF">H744_1c1522</name>
</gene>
<dbReference type="OrthoDB" id="63332at2"/>
<reference evidence="6 7" key="1">
    <citation type="submission" date="2013-05" db="EMBL/GenBank/DDBJ databases">
        <title>Complete genome sequence of the lipase-producing bacterium Photobacterium gaetbulicola Gung47.</title>
        <authorList>
            <person name="Kim Y.-O."/>
        </authorList>
    </citation>
    <scope>NUCLEOTIDE SEQUENCE [LARGE SCALE GENOMIC DNA]</scope>
    <source>
        <strain evidence="6 7">Gung47</strain>
    </source>
</reference>